<evidence type="ECO:0000259" key="1">
    <source>
        <dbReference type="PROSITE" id="PS51186"/>
    </source>
</evidence>
<dbReference type="Pfam" id="PF00583">
    <property type="entry name" value="Acetyltransf_1"/>
    <property type="match status" value="1"/>
</dbReference>
<dbReference type="InterPro" id="IPR000182">
    <property type="entry name" value="GNAT_dom"/>
</dbReference>
<evidence type="ECO:0000313" key="2">
    <source>
        <dbReference type="EMBL" id="CAD8232437.1"/>
    </source>
</evidence>
<dbReference type="PANTHER" id="PTHR47542:SF2">
    <property type="entry name" value="ACYL-COA N-ACYLTRANSFERASES (NAT) SUPERFAMILY PROTEIN"/>
    <property type="match status" value="1"/>
</dbReference>
<gene>
    <name evidence="2" type="ORF">MPUS1402_LOCUS3279</name>
</gene>
<dbReference type="EMBL" id="HBDY01004342">
    <property type="protein sequence ID" value="CAD8232437.1"/>
    <property type="molecule type" value="Transcribed_RNA"/>
</dbReference>
<sequence length="173" mass="18892">MGSDANVVVRELEADDDDAWEELARRLASVDADCFPSTSHRTGWNALATTPRLRRATKTFIARDGGGDVDGDVVGFLTMTTGSMECVVTKVAVTSSRRREGVGRELVSAAIARAKDKRARVVRLRVEIDNAAATTLYEALGFEKETERGIVSDFYGAGRHAAQFALKLHEDFK</sequence>
<dbReference type="Gene3D" id="3.40.630.30">
    <property type="match status" value="1"/>
</dbReference>
<dbReference type="SUPFAM" id="SSF55729">
    <property type="entry name" value="Acyl-CoA N-acyltransferases (Nat)"/>
    <property type="match status" value="1"/>
</dbReference>
<dbReference type="PANTHER" id="PTHR47542">
    <property type="entry name" value="ACYL-COA N-ACYLTRANSFERASES (NAT) SUPERFAMILY PROTEIN"/>
    <property type="match status" value="1"/>
</dbReference>
<dbReference type="PROSITE" id="PS51186">
    <property type="entry name" value="GNAT"/>
    <property type="match status" value="1"/>
</dbReference>
<dbReference type="GO" id="GO:0016747">
    <property type="term" value="F:acyltransferase activity, transferring groups other than amino-acyl groups"/>
    <property type="evidence" value="ECO:0007669"/>
    <property type="project" value="InterPro"/>
</dbReference>
<accession>A0A7R9TDE0</accession>
<proteinExistence type="predicted"/>
<reference evidence="2" key="1">
    <citation type="submission" date="2021-01" db="EMBL/GenBank/DDBJ databases">
        <authorList>
            <person name="Corre E."/>
            <person name="Pelletier E."/>
            <person name="Niang G."/>
            <person name="Scheremetjew M."/>
            <person name="Finn R."/>
            <person name="Kale V."/>
            <person name="Holt S."/>
            <person name="Cochrane G."/>
            <person name="Meng A."/>
            <person name="Brown T."/>
            <person name="Cohen L."/>
        </authorList>
    </citation>
    <scope>NUCLEOTIDE SEQUENCE</scope>
    <source>
        <strain evidence="2">RCC1614</strain>
    </source>
</reference>
<dbReference type="InterPro" id="IPR016181">
    <property type="entry name" value="Acyl_CoA_acyltransferase"/>
</dbReference>
<dbReference type="CDD" id="cd04301">
    <property type="entry name" value="NAT_SF"/>
    <property type="match status" value="1"/>
</dbReference>
<organism evidence="2">
    <name type="scientific">Micromonas pusilla</name>
    <name type="common">Picoplanktonic green alga</name>
    <name type="synonym">Chromulina pusilla</name>
    <dbReference type="NCBI Taxonomy" id="38833"/>
    <lineage>
        <taxon>Eukaryota</taxon>
        <taxon>Viridiplantae</taxon>
        <taxon>Chlorophyta</taxon>
        <taxon>Mamiellophyceae</taxon>
        <taxon>Mamiellales</taxon>
        <taxon>Mamiellaceae</taxon>
        <taxon>Micromonas</taxon>
    </lineage>
</organism>
<feature type="domain" description="N-acetyltransferase" evidence="1">
    <location>
        <begin position="7"/>
        <end position="169"/>
    </location>
</feature>
<dbReference type="AlphaFoldDB" id="A0A7R9TDE0"/>
<name>A0A7R9TDE0_MICPS</name>
<protein>
    <recommendedName>
        <fullName evidence="1">N-acetyltransferase domain-containing protein</fullName>
    </recommendedName>
</protein>